<comment type="subcellular location">
    <subcellularLocation>
        <location evidence="2">Membrane</location>
        <topology evidence="2">Single-pass membrane protein</topology>
    </subcellularLocation>
    <subcellularLocation>
        <location evidence="1">Nucleus</location>
    </subcellularLocation>
</comment>
<dbReference type="Pfam" id="PF00170">
    <property type="entry name" value="bZIP_1"/>
    <property type="match status" value="1"/>
</dbReference>
<proteinExistence type="predicted"/>
<evidence type="ECO:0000256" key="7">
    <source>
        <dbReference type="SAM" id="MobiDB-lite"/>
    </source>
</evidence>
<dbReference type="PROSITE" id="PS50217">
    <property type="entry name" value="BZIP"/>
    <property type="match status" value="1"/>
</dbReference>
<feature type="region of interest" description="Disordered" evidence="7">
    <location>
        <begin position="321"/>
        <end position="350"/>
    </location>
</feature>
<keyword evidence="5" id="KW-0804">Transcription</keyword>
<dbReference type="SUPFAM" id="SSF57959">
    <property type="entry name" value="Leucine zipper domain"/>
    <property type="match status" value="1"/>
</dbReference>
<organism evidence="9 10">
    <name type="scientific">Tetradesmus obliquus</name>
    <name type="common">Green alga</name>
    <name type="synonym">Acutodesmus obliquus</name>
    <dbReference type="NCBI Taxonomy" id="3088"/>
    <lineage>
        <taxon>Eukaryota</taxon>
        <taxon>Viridiplantae</taxon>
        <taxon>Chlorophyta</taxon>
        <taxon>core chlorophytes</taxon>
        <taxon>Chlorophyceae</taxon>
        <taxon>CS clade</taxon>
        <taxon>Sphaeropleales</taxon>
        <taxon>Scenedesmaceae</taxon>
        <taxon>Tetradesmus</taxon>
    </lineage>
</organism>
<evidence type="ECO:0000313" key="10">
    <source>
        <dbReference type="Proteomes" id="UP001244341"/>
    </source>
</evidence>
<keyword evidence="6" id="KW-0539">Nucleus</keyword>
<accession>A0ABY8TR23</accession>
<evidence type="ECO:0000256" key="4">
    <source>
        <dbReference type="ARBA" id="ARBA00023125"/>
    </source>
</evidence>
<keyword evidence="10" id="KW-1185">Reference proteome</keyword>
<dbReference type="InterPro" id="IPR046347">
    <property type="entry name" value="bZIP_sf"/>
</dbReference>
<dbReference type="PANTHER" id="PTHR46164:SF3">
    <property type="entry name" value="ATF6, ISOFORM C"/>
    <property type="match status" value="1"/>
</dbReference>
<dbReference type="InterPro" id="IPR045314">
    <property type="entry name" value="bZIP_plant_GBF1"/>
</dbReference>
<dbReference type="EMBL" id="CP126210">
    <property type="protein sequence ID" value="WIA11564.1"/>
    <property type="molecule type" value="Genomic_DNA"/>
</dbReference>
<dbReference type="CDD" id="cd14702">
    <property type="entry name" value="bZIP_plant_GBF1"/>
    <property type="match status" value="1"/>
</dbReference>
<dbReference type="PROSITE" id="PS00036">
    <property type="entry name" value="BZIP_BASIC"/>
    <property type="match status" value="1"/>
</dbReference>
<dbReference type="SMART" id="SM00338">
    <property type="entry name" value="BRLZ"/>
    <property type="match status" value="1"/>
</dbReference>
<dbReference type="Proteomes" id="UP001244341">
    <property type="component" value="Chromosome 3b"/>
</dbReference>
<evidence type="ECO:0000256" key="6">
    <source>
        <dbReference type="ARBA" id="ARBA00023242"/>
    </source>
</evidence>
<dbReference type="InterPro" id="IPR051882">
    <property type="entry name" value="ATF_bZIP_TF"/>
</dbReference>
<evidence type="ECO:0000256" key="5">
    <source>
        <dbReference type="ARBA" id="ARBA00023163"/>
    </source>
</evidence>
<feature type="region of interest" description="Disordered" evidence="7">
    <location>
        <begin position="378"/>
        <end position="414"/>
    </location>
</feature>
<dbReference type="InterPro" id="IPR004827">
    <property type="entry name" value="bZIP"/>
</dbReference>
<feature type="region of interest" description="Disordered" evidence="7">
    <location>
        <begin position="224"/>
        <end position="261"/>
    </location>
</feature>
<feature type="domain" description="BZIP" evidence="8">
    <location>
        <begin position="235"/>
        <end position="270"/>
    </location>
</feature>
<reference evidence="9 10" key="1">
    <citation type="submission" date="2023-05" db="EMBL/GenBank/DDBJ databases">
        <title>A 100% complete, gapless, phased diploid assembly of the Scenedesmus obliquus UTEX 3031 genome.</title>
        <authorList>
            <person name="Biondi T.C."/>
            <person name="Hanschen E.R."/>
            <person name="Kwon T."/>
            <person name="Eng W."/>
            <person name="Kruse C.P.S."/>
            <person name="Koehler S.I."/>
            <person name="Kunde Y."/>
            <person name="Gleasner C.D."/>
            <person name="You Mak K.T."/>
            <person name="Polle J."/>
            <person name="Hovde B.T."/>
            <person name="Starkenburg S.R."/>
        </authorList>
    </citation>
    <scope>NUCLEOTIDE SEQUENCE [LARGE SCALE GENOMIC DNA]</scope>
    <source>
        <strain evidence="9 10">DOE0152z</strain>
    </source>
</reference>
<feature type="compositionally biased region" description="Low complexity" evidence="7">
    <location>
        <begin position="394"/>
        <end position="408"/>
    </location>
</feature>
<protein>
    <recommendedName>
        <fullName evidence="8">BZIP domain-containing protein</fullName>
    </recommendedName>
</protein>
<evidence type="ECO:0000256" key="1">
    <source>
        <dbReference type="ARBA" id="ARBA00004123"/>
    </source>
</evidence>
<dbReference type="Gene3D" id="1.20.5.170">
    <property type="match status" value="1"/>
</dbReference>
<evidence type="ECO:0000256" key="2">
    <source>
        <dbReference type="ARBA" id="ARBA00004167"/>
    </source>
</evidence>
<name>A0ABY8TR23_TETOB</name>
<keyword evidence="4" id="KW-0238">DNA-binding</keyword>
<sequence>MASESMNRSFSVDDLVGGIFRLGQAGAGAFGRTDSEAAFQEFLKRIPSATNLAANQQFEPNQLQQAQQLLSASGSGGGAAAANLSAGLFEAGQGTGGMPRVPSLDVLRQLVIQNQLSQGLSQPGIAKAEASGAALAPPASTQMPALSAPMPVLSMASPAVDPAVLSAAVDPSTLSALGGMPGLAAAAANPALMVNPAAAAAAALQLQHLGGGGHLRMASSMERDSMGGMGGDKSENRRQRRMLSNRESARRSRKRKQEHMQSLEMQIEDLVEARREKEALADAAERRCRVLEDENGRLREENERLRDELRFLRQEMTERKERNGYYRREQGAANDEADEASRKRQRTSDAAAAAADVATAAAAAAAAAVGADTKAGLEGLANGKQHGTGEGHPVEPAVEAQQPVPAAADYDLQQ</sequence>
<evidence type="ECO:0000256" key="3">
    <source>
        <dbReference type="ARBA" id="ARBA00023015"/>
    </source>
</evidence>
<dbReference type="PANTHER" id="PTHR46164">
    <property type="entry name" value="ATF6, ISOFORM C"/>
    <property type="match status" value="1"/>
</dbReference>
<keyword evidence="3" id="KW-0805">Transcription regulation</keyword>
<gene>
    <name evidence="9" type="ORF">OEZ85_011673</name>
</gene>
<evidence type="ECO:0000313" key="9">
    <source>
        <dbReference type="EMBL" id="WIA11564.1"/>
    </source>
</evidence>
<feature type="compositionally biased region" description="Basic and acidic residues" evidence="7">
    <location>
        <begin position="321"/>
        <end position="330"/>
    </location>
</feature>
<evidence type="ECO:0000259" key="8">
    <source>
        <dbReference type="PROSITE" id="PS50217"/>
    </source>
</evidence>